<reference evidence="3" key="1">
    <citation type="submission" date="2017-06" db="EMBL/GenBank/DDBJ databases">
        <authorList>
            <person name="Varghese N."/>
            <person name="Submissions S."/>
        </authorList>
    </citation>
    <scope>NUCLEOTIDE SEQUENCE [LARGE SCALE GENOMIC DNA]</scope>
    <source>
        <strain evidence="3">DSM 11116</strain>
    </source>
</reference>
<dbReference type="AlphaFoldDB" id="A0A212TLI4"/>
<protein>
    <submittedName>
        <fullName evidence="2">Uncharacterized protein</fullName>
    </submittedName>
</protein>
<feature type="region of interest" description="Disordered" evidence="1">
    <location>
        <begin position="1"/>
        <end position="27"/>
    </location>
</feature>
<accession>A0A212TLI4</accession>
<name>A0A212TLI4_9BACT</name>
<evidence type="ECO:0000313" key="2">
    <source>
        <dbReference type="EMBL" id="SNC66929.1"/>
    </source>
</evidence>
<dbReference type="Proteomes" id="UP000198131">
    <property type="component" value="Unassembled WGS sequence"/>
</dbReference>
<dbReference type="EMBL" id="FYEW01000001">
    <property type="protein sequence ID" value="SNC66929.1"/>
    <property type="molecule type" value="Genomic_DNA"/>
</dbReference>
<organism evidence="2 3">
    <name type="scientific">Hymenobacter gelipurpurascens</name>
    <dbReference type="NCBI Taxonomy" id="89968"/>
    <lineage>
        <taxon>Bacteria</taxon>
        <taxon>Pseudomonadati</taxon>
        <taxon>Bacteroidota</taxon>
        <taxon>Cytophagia</taxon>
        <taxon>Cytophagales</taxon>
        <taxon>Hymenobacteraceae</taxon>
        <taxon>Hymenobacter</taxon>
    </lineage>
</organism>
<evidence type="ECO:0000313" key="3">
    <source>
        <dbReference type="Proteomes" id="UP000198131"/>
    </source>
</evidence>
<evidence type="ECO:0000256" key="1">
    <source>
        <dbReference type="SAM" id="MobiDB-lite"/>
    </source>
</evidence>
<feature type="compositionally biased region" description="Polar residues" evidence="1">
    <location>
        <begin position="7"/>
        <end position="23"/>
    </location>
</feature>
<proteinExistence type="predicted"/>
<gene>
    <name evidence="2" type="ORF">SAMN06265337_1778</name>
</gene>
<sequence>MRLILRNMSQEPTQQDGVINPSSRTRHGFRARARRKIKGLNATYAQPAFDAALISTAGKLFPLVHLVEAIKPHIATEPVFEAQREKIQAQMAIVLKQLKTERPKRKALTHAFETMGAIARESAHEVGKDDLKQSAKGFVVATLKNAPSLISAAHQAGLLS</sequence>
<keyword evidence="3" id="KW-1185">Reference proteome</keyword>